<dbReference type="RefSeq" id="WP_154554638.1">
    <property type="nucleotide sequence ID" value="NZ_VUNA01000013.1"/>
</dbReference>
<reference evidence="1 2" key="1">
    <citation type="submission" date="2019-08" db="EMBL/GenBank/DDBJ databases">
        <title>In-depth cultivation of the pig gut microbiome towards novel bacterial diversity and tailored functional studies.</title>
        <authorList>
            <person name="Wylensek D."/>
            <person name="Hitch T.C.A."/>
            <person name="Clavel T."/>
        </authorList>
    </citation>
    <scope>NUCLEOTIDE SEQUENCE [LARGE SCALE GENOMIC DNA]</scope>
    <source>
        <strain evidence="1 2">WCA-MUC-591-APC-4B</strain>
    </source>
</reference>
<proteinExistence type="predicted"/>
<accession>A0A6N7X6C9</accession>
<dbReference type="PROSITE" id="PS51257">
    <property type="entry name" value="PROKAR_LIPOPROTEIN"/>
    <property type="match status" value="1"/>
</dbReference>
<gene>
    <name evidence="1" type="ORF">FYJ65_06995</name>
</gene>
<name>A0A6N7X6C9_9FIRM</name>
<organism evidence="1 2">
    <name type="scientific">Mogibacterium kristiansenii</name>
    <dbReference type="NCBI Taxonomy" id="2606708"/>
    <lineage>
        <taxon>Bacteria</taxon>
        <taxon>Bacillati</taxon>
        <taxon>Bacillota</taxon>
        <taxon>Clostridia</taxon>
        <taxon>Peptostreptococcales</taxon>
        <taxon>Anaerovoracaceae</taxon>
        <taxon>Mogibacterium</taxon>
    </lineage>
</organism>
<sequence>MKKIIQTMLVILIVTVAFGVSCNQDDMFLKTFTNEFDTTINIISSPAPTQNNRTKRQELA</sequence>
<comment type="caution">
    <text evidence="1">The sequence shown here is derived from an EMBL/GenBank/DDBJ whole genome shotgun (WGS) entry which is preliminary data.</text>
</comment>
<keyword evidence="2" id="KW-1185">Reference proteome</keyword>
<dbReference type="Proteomes" id="UP000469424">
    <property type="component" value="Unassembled WGS sequence"/>
</dbReference>
<evidence type="ECO:0008006" key="3">
    <source>
        <dbReference type="Google" id="ProtNLM"/>
    </source>
</evidence>
<dbReference type="AlphaFoldDB" id="A0A6N7X6C9"/>
<evidence type="ECO:0000313" key="1">
    <source>
        <dbReference type="EMBL" id="MST71077.1"/>
    </source>
</evidence>
<dbReference type="EMBL" id="VUNA01000013">
    <property type="protein sequence ID" value="MST71077.1"/>
    <property type="molecule type" value="Genomic_DNA"/>
</dbReference>
<evidence type="ECO:0000313" key="2">
    <source>
        <dbReference type="Proteomes" id="UP000469424"/>
    </source>
</evidence>
<protein>
    <recommendedName>
        <fullName evidence="3">Lipoprotein</fullName>
    </recommendedName>
</protein>